<feature type="region of interest" description="Disordered" evidence="1">
    <location>
        <begin position="1"/>
        <end position="39"/>
    </location>
</feature>
<dbReference type="CDD" id="cd19481">
    <property type="entry name" value="RecA-like_protease"/>
    <property type="match status" value="1"/>
</dbReference>
<evidence type="ECO:0000313" key="4">
    <source>
        <dbReference type="Proteomes" id="UP001231124"/>
    </source>
</evidence>
<evidence type="ECO:0000313" key="3">
    <source>
        <dbReference type="EMBL" id="MDQ0448116.1"/>
    </source>
</evidence>
<organism evidence="3 4">
    <name type="scientific">Methylobacterium aerolatum</name>
    <dbReference type="NCBI Taxonomy" id="418708"/>
    <lineage>
        <taxon>Bacteria</taxon>
        <taxon>Pseudomonadati</taxon>
        <taxon>Pseudomonadota</taxon>
        <taxon>Alphaproteobacteria</taxon>
        <taxon>Hyphomicrobiales</taxon>
        <taxon>Methylobacteriaceae</taxon>
        <taxon>Methylobacterium</taxon>
    </lineage>
</organism>
<dbReference type="EMBL" id="JAUSVP010000007">
    <property type="protein sequence ID" value="MDQ0448116.1"/>
    <property type="molecule type" value="Genomic_DNA"/>
</dbReference>
<dbReference type="Pfam" id="PF01434">
    <property type="entry name" value="Peptidase_M41"/>
    <property type="match status" value="1"/>
</dbReference>
<dbReference type="InterPro" id="IPR027417">
    <property type="entry name" value="P-loop_NTPase"/>
</dbReference>
<gene>
    <name evidence="3" type="ORF">QO012_002624</name>
</gene>
<dbReference type="SUPFAM" id="SSF140990">
    <property type="entry name" value="FtsH protease domain-like"/>
    <property type="match status" value="1"/>
</dbReference>
<protein>
    <recommendedName>
        <fullName evidence="2">AAA+ ATPase domain-containing protein</fullName>
    </recommendedName>
</protein>
<dbReference type="PANTHER" id="PTHR23076:SF97">
    <property type="entry name" value="ATP-DEPENDENT ZINC METALLOPROTEASE YME1L1"/>
    <property type="match status" value="1"/>
</dbReference>
<dbReference type="Gene3D" id="3.40.50.300">
    <property type="entry name" value="P-loop containing nucleotide triphosphate hydrolases"/>
    <property type="match status" value="1"/>
</dbReference>
<evidence type="ECO:0000256" key="1">
    <source>
        <dbReference type="SAM" id="MobiDB-lite"/>
    </source>
</evidence>
<comment type="caution">
    <text evidence="3">The sequence shown here is derived from an EMBL/GenBank/DDBJ whole genome shotgun (WGS) entry which is preliminary data.</text>
</comment>
<dbReference type="SUPFAM" id="SSF52540">
    <property type="entry name" value="P-loop containing nucleoside triphosphate hydrolases"/>
    <property type="match status" value="1"/>
</dbReference>
<feature type="domain" description="AAA+ ATPase" evidence="2">
    <location>
        <begin position="283"/>
        <end position="427"/>
    </location>
</feature>
<reference evidence="3 4" key="1">
    <citation type="submission" date="2023-07" db="EMBL/GenBank/DDBJ databases">
        <title>Genomic Encyclopedia of Type Strains, Phase IV (KMG-IV): sequencing the most valuable type-strain genomes for metagenomic binning, comparative biology and taxonomic classification.</title>
        <authorList>
            <person name="Goeker M."/>
        </authorList>
    </citation>
    <scope>NUCLEOTIDE SEQUENCE [LARGE SCALE GENOMIC DNA]</scope>
    <source>
        <strain evidence="3 4">DSM 19013</strain>
    </source>
</reference>
<dbReference type="SMART" id="SM00382">
    <property type="entry name" value="AAA"/>
    <property type="match status" value="1"/>
</dbReference>
<accession>A0ABU0I0K2</accession>
<dbReference type="PANTHER" id="PTHR23076">
    <property type="entry name" value="METALLOPROTEASE M41 FTSH"/>
    <property type="match status" value="1"/>
</dbReference>
<dbReference type="InterPro" id="IPR003593">
    <property type="entry name" value="AAA+_ATPase"/>
</dbReference>
<proteinExistence type="predicted"/>
<dbReference type="Proteomes" id="UP001231124">
    <property type="component" value="Unassembled WGS sequence"/>
</dbReference>
<dbReference type="Pfam" id="PF00004">
    <property type="entry name" value="AAA"/>
    <property type="match status" value="1"/>
</dbReference>
<dbReference type="Gene3D" id="1.20.58.760">
    <property type="entry name" value="Peptidase M41"/>
    <property type="match status" value="1"/>
</dbReference>
<name>A0ABU0I0K2_9HYPH</name>
<keyword evidence="4" id="KW-1185">Reference proteome</keyword>
<sequence>MNSSKKSVARRIASLARAGRKTQPARQKETADPQGVPADDLTAAQQYLLDGDEDHSNVEPMSGALTSPNASLAKAMLAAALSGPAFRRMTTAPRLSVLIEAPSQSWVQPLRQAVAAAGTWDKVDARDVVSRPRLRADEGEAELVKLMATGSRIAVVSWLPERYVSRAFIDGADMRVRLGHPTNEVLRSVIRQATGRRPRRMPASVQGLDYPDYLAAIRVGDRAANCVARLEATARARMAPAANLEDVPLVCDLVGYGEAGSWALQVVASVEAWRRGEGIWPAGTLNACLASRPGLGKTTLLRSLGKSCGLPVVTTSVAGWFAGSGYLDDVLRRMQADLLRASASAPCILYFDEADALPSRSGGDDRHSSYWMPILGALLSFTDGLGLEGADASRIIIVAATNAPDRIDPAMLRPGRLGRVIRIAPPDAEALEGILRQHLGDDLANEDLSGVVSLGLGSTGAEARSWVESARLKARLDGRPMRVEDLVREVAPADARSDKAIWRCAAHEAGHAVCMHYADGHRVRRISIVSNGQAGGHTISTPVDGATMSPKDISAVLVGLLGGRAAEDALGLGLSSGAHHDLGEATSLAAAKTASFGMGGQLVRLAPMDRASGLLDRNEDLRLAVEVDLQAAYAEALGIVRQHQSLVEGLARLLVAQRVVDETTFYRLVEAHDRALAGAVQEGPRHG</sequence>
<dbReference type="RefSeq" id="WP_238201826.1">
    <property type="nucleotide sequence ID" value="NZ_BPQE01000005.1"/>
</dbReference>
<evidence type="ECO:0000259" key="2">
    <source>
        <dbReference type="SMART" id="SM00382"/>
    </source>
</evidence>
<dbReference type="InterPro" id="IPR037219">
    <property type="entry name" value="Peptidase_M41-like"/>
</dbReference>
<dbReference type="InterPro" id="IPR003959">
    <property type="entry name" value="ATPase_AAA_core"/>
</dbReference>
<dbReference type="InterPro" id="IPR000642">
    <property type="entry name" value="Peptidase_M41"/>
</dbReference>